<organism evidence="1">
    <name type="scientific">viral metagenome</name>
    <dbReference type="NCBI Taxonomy" id="1070528"/>
    <lineage>
        <taxon>unclassified sequences</taxon>
        <taxon>metagenomes</taxon>
        <taxon>organismal metagenomes</taxon>
    </lineage>
</organism>
<sequence length="189" mass="22002">MEFAIPISRFDPNNIKWGQPRSGPFRKIIPFGYKDNQVSFNSLIFILEPMRVVGIDWDKNQLILEEGNTMSFMSKLEQLQKNVNMSIAENYTKWLSENEMPESGILNPVQPWLKNRRITLYLSSEPKNLTFYSDSNKDILSDKTLKPGDIIRATVKLHGISLQMSHLDVWTGKSRIQHNMMELYKVNHD</sequence>
<evidence type="ECO:0000313" key="1">
    <source>
        <dbReference type="EMBL" id="QHU12405.1"/>
    </source>
</evidence>
<reference evidence="1" key="1">
    <citation type="journal article" date="2020" name="Nature">
        <title>Giant virus diversity and host interactions through global metagenomics.</title>
        <authorList>
            <person name="Schulz F."/>
            <person name="Roux S."/>
            <person name="Paez-Espino D."/>
            <person name="Jungbluth S."/>
            <person name="Walsh D.A."/>
            <person name="Denef V.J."/>
            <person name="McMahon K.D."/>
            <person name="Konstantinidis K.T."/>
            <person name="Eloe-Fadrosh E.A."/>
            <person name="Kyrpides N.C."/>
            <person name="Woyke T."/>
        </authorList>
    </citation>
    <scope>NUCLEOTIDE SEQUENCE</scope>
    <source>
        <strain evidence="1">GVMAG-S-1101171-110</strain>
    </source>
</reference>
<name>A0A6C0K2W8_9ZZZZ</name>
<proteinExistence type="predicted"/>
<protein>
    <submittedName>
        <fullName evidence="1">Uncharacterized protein</fullName>
    </submittedName>
</protein>
<dbReference type="EMBL" id="MN740799">
    <property type="protein sequence ID" value="QHU12405.1"/>
    <property type="molecule type" value="Genomic_DNA"/>
</dbReference>
<dbReference type="AlphaFoldDB" id="A0A6C0K2W8"/>
<accession>A0A6C0K2W8</accession>